<keyword evidence="5 8" id="KW-0720">Serine protease</keyword>
<evidence type="ECO:0000313" key="17">
    <source>
        <dbReference type="Proteomes" id="UP001302745"/>
    </source>
</evidence>
<dbReference type="InterPro" id="IPR054594">
    <property type="entry name" value="Lon_lid"/>
</dbReference>
<dbReference type="Gene3D" id="3.30.230.10">
    <property type="match status" value="1"/>
</dbReference>
<dbReference type="InterPro" id="IPR027065">
    <property type="entry name" value="Lon_Prtase"/>
</dbReference>
<feature type="domain" description="Lon N-terminal" evidence="15">
    <location>
        <begin position="9"/>
        <end position="259"/>
    </location>
</feature>
<comment type="similarity">
    <text evidence="8 9 12">Belongs to the peptidase S16 family.</text>
</comment>
<dbReference type="InterPro" id="IPR015947">
    <property type="entry name" value="PUA-like_sf"/>
</dbReference>
<feature type="compositionally biased region" description="Acidic residues" evidence="13">
    <location>
        <begin position="322"/>
        <end position="332"/>
    </location>
</feature>
<dbReference type="InterPro" id="IPR003111">
    <property type="entry name" value="Lon_prtase_N"/>
</dbReference>
<feature type="region of interest" description="Disordered" evidence="13">
    <location>
        <begin position="300"/>
        <end position="332"/>
    </location>
</feature>
<evidence type="ECO:0000256" key="4">
    <source>
        <dbReference type="ARBA" id="ARBA00022801"/>
    </source>
</evidence>
<feature type="domain" description="Lon proteolytic" evidence="14">
    <location>
        <begin position="745"/>
        <end position="932"/>
    </location>
</feature>
<feature type="short sequence motif" description="Microbody targeting signal" evidence="8">
    <location>
        <begin position="946"/>
        <end position="948"/>
    </location>
</feature>
<evidence type="ECO:0000256" key="6">
    <source>
        <dbReference type="ARBA" id="ARBA00022840"/>
    </source>
</evidence>
<keyword evidence="6 8" id="KW-0067">ATP-binding</keyword>
<keyword evidence="4 8" id="KW-0378">Hydrolase</keyword>
<dbReference type="FunFam" id="3.30.230.10:FF:000039">
    <property type="entry name" value="Lon protease homolog 2, peroxisomal"/>
    <property type="match status" value="1"/>
</dbReference>
<protein>
    <recommendedName>
        <fullName evidence="8">Lon protease homolog 2, peroxisomal</fullName>
        <ecNumber evidence="8">3.4.21.-</ecNumber>
    </recommendedName>
</protein>
<evidence type="ECO:0000256" key="3">
    <source>
        <dbReference type="ARBA" id="ARBA00022741"/>
    </source>
</evidence>
<evidence type="ECO:0000256" key="5">
    <source>
        <dbReference type="ARBA" id="ARBA00022825"/>
    </source>
</evidence>
<dbReference type="GO" id="GO:0006515">
    <property type="term" value="P:protein quality control for misfolded or incompletely synthesized proteins"/>
    <property type="evidence" value="ECO:0007669"/>
    <property type="project" value="UniProtKB-UniRule"/>
</dbReference>
<feature type="compositionally biased region" description="Basic and acidic residues" evidence="13">
    <location>
        <begin position="453"/>
        <end position="463"/>
    </location>
</feature>
<evidence type="ECO:0000256" key="1">
    <source>
        <dbReference type="ARBA" id="ARBA00004253"/>
    </source>
</evidence>
<dbReference type="EMBL" id="MU856866">
    <property type="protein sequence ID" value="KAK4156538.1"/>
    <property type="molecule type" value="Genomic_DNA"/>
</dbReference>
<dbReference type="Pfam" id="PF22667">
    <property type="entry name" value="Lon_lid"/>
    <property type="match status" value="1"/>
</dbReference>
<name>A0AAN6VRM8_9PEZI</name>
<dbReference type="FunFam" id="1.20.5.5270:FF:000002">
    <property type="entry name" value="Lon protease homolog"/>
    <property type="match status" value="1"/>
</dbReference>
<dbReference type="SUPFAM" id="SSF88697">
    <property type="entry name" value="PUA domain-like"/>
    <property type="match status" value="1"/>
</dbReference>
<dbReference type="InterPro" id="IPR008269">
    <property type="entry name" value="Lon_proteolytic"/>
</dbReference>
<feature type="binding site" evidence="8 11">
    <location>
        <begin position="502"/>
        <end position="509"/>
    </location>
    <ligand>
        <name>ATP</name>
        <dbReference type="ChEBI" id="CHEBI:30616"/>
    </ligand>
</feature>
<dbReference type="InterPro" id="IPR027501">
    <property type="entry name" value="Lonp2_euk"/>
</dbReference>
<dbReference type="InterPro" id="IPR014721">
    <property type="entry name" value="Ribsml_uS5_D2-typ_fold_subgr"/>
</dbReference>
<evidence type="ECO:0000259" key="15">
    <source>
        <dbReference type="PROSITE" id="PS51787"/>
    </source>
</evidence>
<comment type="function">
    <text evidence="8">ATP-dependent serine protease that mediates the selective degradation of misfolded and unassembled polypeptides in the peroxisomal matrix. Necessary for type 2 peroxisome targeting signal (PTS2)-containing protein processing and facilitates peroxisome matrix protein import.</text>
</comment>
<dbReference type="PROSITE" id="PS51786">
    <property type="entry name" value="LON_PROTEOLYTIC"/>
    <property type="match status" value="1"/>
</dbReference>
<evidence type="ECO:0000256" key="9">
    <source>
        <dbReference type="PIRNR" id="PIRNR001174"/>
    </source>
</evidence>
<accession>A0AAN6VRM8</accession>
<dbReference type="Pfam" id="PF05362">
    <property type="entry name" value="Lon_C"/>
    <property type="match status" value="1"/>
</dbReference>
<feature type="active site" evidence="8 10">
    <location>
        <position position="838"/>
    </location>
</feature>
<dbReference type="GO" id="GO:0004176">
    <property type="term" value="F:ATP-dependent peptidase activity"/>
    <property type="evidence" value="ECO:0007669"/>
    <property type="project" value="UniProtKB-UniRule"/>
</dbReference>
<dbReference type="InterPro" id="IPR046336">
    <property type="entry name" value="Lon_prtase_N_sf"/>
</dbReference>
<evidence type="ECO:0000259" key="14">
    <source>
        <dbReference type="PROSITE" id="PS51786"/>
    </source>
</evidence>
<dbReference type="SUPFAM" id="SSF52540">
    <property type="entry name" value="P-loop containing nucleoside triphosphate hydrolases"/>
    <property type="match status" value="1"/>
</dbReference>
<dbReference type="Proteomes" id="UP001302745">
    <property type="component" value="Unassembled WGS sequence"/>
</dbReference>
<dbReference type="CDD" id="cd19500">
    <property type="entry name" value="RecA-like_Lon"/>
    <property type="match status" value="1"/>
</dbReference>
<dbReference type="PANTHER" id="PTHR10046">
    <property type="entry name" value="ATP DEPENDENT LON PROTEASE FAMILY MEMBER"/>
    <property type="match status" value="1"/>
</dbReference>
<sequence>MARTQTATLPVIALPRGSVLLPGVVQRIAVSSNRPDIASLLAAVYTRAASKTPNGRIDTVPIACVPRASPLLGPDGQLLIQDGESAPSTDRDLEDIDPAKASKADLFGYGVAAKITGVEGRGTGEFTLLVEGVTRVRVEKMYHDKAYLEGKVVYFQEEPSRGDSTLEELFQHLKLLSRELVAILRLSSILPRSSATPGLSPLLARRLDLFITRQKQPGSLADFMANIVESSYEEKLQLLALLDVTERVAKVIELLDRQVGDIKNNIKITTVTTTTLPFTDSDSTRKEIDEIVKRKQARPPMKIGTSGTGMVPPHGVGRSDGNSDEDEEPNEIDELQKSLDAAKLSPEATKVADREIKRLKKIHPAQAEYAVTRTYLETLAEIPWTATTDDRLGPQTLTRARKQLDDDHYGLEKVKKRLLEYLAVLRLKQSINDDVDVQIKKAEEEIGAVEAETANKKDDDKAEALSPDPAAAEEKVKVNGAKLEVLRSRRMVDKSPILLLVGPPGVGKTSLARSVAIALGRKFHRISLGGVRDEAEIRGHRRTYVAAMPGLIVQGLKKAGVANPVFLLDEIDKVGGSSVHGDPSAAMLEVLDPEQNNSFTDHYVNIPIDLSKVMFIATANSLDTIPPPLLDRMETIYLPGYTTLEKRHIAIQHLVPKQIRVNGLSEDQVVFTEEVVSKIIESYTREAGVRNLEREISSVLRGKAVEFADAKDAGHPDRYNPQLSADDLERFLGIEKFEEEIAEKTSRPGIVTGLVAYSSGGNGSILFIEVADMPGTGTVQLTGKLGDVLKESVEVALTWVKAHAYELGLTQGPAENIMKDRSIHVHCPSGSIPKDGPSSGISQAIALISLFSGKAVPPTMAMTGEISLRGRITAVGGIKEKLIGALRAGVKTVLLPAQNRKDVKDLPQEVKDGLEIVHVSHIWEAIRHVWPESQWPGEHDLPTVQSRL</sequence>
<dbReference type="GO" id="GO:0004252">
    <property type="term" value="F:serine-type endopeptidase activity"/>
    <property type="evidence" value="ECO:0007669"/>
    <property type="project" value="UniProtKB-UniRule"/>
</dbReference>
<reference evidence="16" key="1">
    <citation type="journal article" date="2023" name="Mol. Phylogenet. Evol.">
        <title>Genome-scale phylogeny and comparative genomics of the fungal order Sordariales.</title>
        <authorList>
            <person name="Hensen N."/>
            <person name="Bonometti L."/>
            <person name="Westerberg I."/>
            <person name="Brannstrom I.O."/>
            <person name="Guillou S."/>
            <person name="Cros-Aarteil S."/>
            <person name="Calhoun S."/>
            <person name="Haridas S."/>
            <person name="Kuo A."/>
            <person name="Mondo S."/>
            <person name="Pangilinan J."/>
            <person name="Riley R."/>
            <person name="LaButti K."/>
            <person name="Andreopoulos B."/>
            <person name="Lipzen A."/>
            <person name="Chen C."/>
            <person name="Yan M."/>
            <person name="Daum C."/>
            <person name="Ng V."/>
            <person name="Clum A."/>
            <person name="Steindorff A."/>
            <person name="Ohm R.A."/>
            <person name="Martin F."/>
            <person name="Silar P."/>
            <person name="Natvig D.O."/>
            <person name="Lalanne C."/>
            <person name="Gautier V."/>
            <person name="Ament-Velasquez S.L."/>
            <person name="Kruys A."/>
            <person name="Hutchinson M.I."/>
            <person name="Powell A.J."/>
            <person name="Barry K."/>
            <person name="Miller A.N."/>
            <person name="Grigoriev I.V."/>
            <person name="Debuchy R."/>
            <person name="Gladieux P."/>
            <person name="Hiltunen Thoren M."/>
            <person name="Johannesson H."/>
        </authorList>
    </citation>
    <scope>NUCLEOTIDE SEQUENCE</scope>
    <source>
        <strain evidence="16">CBS 538.74</strain>
    </source>
</reference>
<evidence type="ECO:0000256" key="10">
    <source>
        <dbReference type="PIRSR" id="PIRSR001174-1"/>
    </source>
</evidence>
<evidence type="ECO:0000256" key="2">
    <source>
        <dbReference type="ARBA" id="ARBA00022670"/>
    </source>
</evidence>
<keyword evidence="7 8" id="KW-0576">Peroxisome</keyword>
<keyword evidence="3 8" id="KW-0547">Nucleotide-binding</keyword>
<dbReference type="PRINTS" id="PR00830">
    <property type="entry name" value="ENDOLAPTASE"/>
</dbReference>
<evidence type="ECO:0000256" key="12">
    <source>
        <dbReference type="PROSITE-ProRule" id="PRU01122"/>
    </source>
</evidence>
<feature type="region of interest" description="Disordered" evidence="13">
    <location>
        <begin position="450"/>
        <end position="471"/>
    </location>
</feature>
<keyword evidence="2 8" id="KW-0645">Protease</keyword>
<dbReference type="Pfam" id="PF02190">
    <property type="entry name" value="LON_substr_bdg"/>
    <property type="match status" value="1"/>
</dbReference>
<dbReference type="GO" id="GO:0016485">
    <property type="term" value="P:protein processing"/>
    <property type="evidence" value="ECO:0007669"/>
    <property type="project" value="UniProtKB-UniRule"/>
</dbReference>
<dbReference type="GO" id="GO:0005524">
    <property type="term" value="F:ATP binding"/>
    <property type="evidence" value="ECO:0007669"/>
    <property type="project" value="UniProtKB-UniRule"/>
</dbReference>
<dbReference type="InterPro" id="IPR003593">
    <property type="entry name" value="AAA+_ATPase"/>
</dbReference>
<dbReference type="HAMAP" id="MF_03121">
    <property type="entry name" value="lonp2_euk"/>
    <property type="match status" value="1"/>
</dbReference>
<comment type="caution">
    <text evidence="16">The sequence shown here is derived from an EMBL/GenBank/DDBJ whole genome shotgun (WGS) entry which is preliminary data.</text>
</comment>
<dbReference type="InterPro" id="IPR004815">
    <property type="entry name" value="Lon_bac/euk-typ"/>
</dbReference>
<comment type="subcellular location">
    <subcellularLocation>
        <location evidence="1 8">Peroxisome matrix</location>
    </subcellularLocation>
</comment>
<dbReference type="Gene3D" id="1.20.58.1480">
    <property type="match status" value="1"/>
</dbReference>
<dbReference type="SUPFAM" id="SSF54211">
    <property type="entry name" value="Ribosomal protein S5 domain 2-like"/>
    <property type="match status" value="1"/>
</dbReference>
<dbReference type="InterPro" id="IPR003959">
    <property type="entry name" value="ATPase_AAA_core"/>
</dbReference>
<gene>
    <name evidence="16" type="ORF">C8A00DRAFT_30609</name>
</gene>
<feature type="active site" evidence="8 10">
    <location>
        <position position="881"/>
    </location>
</feature>
<dbReference type="FunFam" id="1.10.8.60:FF:000091">
    <property type="entry name" value="Lon protease homolog 2, peroxisomal"/>
    <property type="match status" value="1"/>
</dbReference>
<proteinExistence type="inferred from homology"/>
<dbReference type="PIRSF" id="PIRSF001174">
    <property type="entry name" value="Lon_proteas"/>
    <property type="match status" value="1"/>
</dbReference>
<dbReference type="InterPro" id="IPR027417">
    <property type="entry name" value="P-loop_NTPase"/>
</dbReference>
<reference evidence="16" key="2">
    <citation type="submission" date="2023-05" db="EMBL/GenBank/DDBJ databases">
        <authorList>
            <consortium name="Lawrence Berkeley National Laboratory"/>
            <person name="Steindorff A."/>
            <person name="Hensen N."/>
            <person name="Bonometti L."/>
            <person name="Westerberg I."/>
            <person name="Brannstrom I.O."/>
            <person name="Guillou S."/>
            <person name="Cros-Aarteil S."/>
            <person name="Calhoun S."/>
            <person name="Haridas S."/>
            <person name="Kuo A."/>
            <person name="Mondo S."/>
            <person name="Pangilinan J."/>
            <person name="Riley R."/>
            <person name="Labutti K."/>
            <person name="Andreopoulos B."/>
            <person name="Lipzen A."/>
            <person name="Chen C."/>
            <person name="Yanf M."/>
            <person name="Daum C."/>
            <person name="Ng V."/>
            <person name="Clum A."/>
            <person name="Ohm R."/>
            <person name="Martin F."/>
            <person name="Silar P."/>
            <person name="Natvig D."/>
            <person name="Lalanne C."/>
            <person name="Gautier V."/>
            <person name="Ament-Velasquez S.L."/>
            <person name="Kruys A."/>
            <person name="Hutchinson M.I."/>
            <person name="Powell A.J."/>
            <person name="Barry K."/>
            <person name="Miller A.N."/>
            <person name="Grigoriev I.V."/>
            <person name="Debuchy R."/>
            <person name="Gladieux P."/>
            <person name="Thoren M.H."/>
            <person name="Johannesson H."/>
        </authorList>
    </citation>
    <scope>NUCLEOTIDE SEQUENCE</scope>
    <source>
        <strain evidence="16">CBS 538.74</strain>
    </source>
</reference>
<evidence type="ECO:0000256" key="13">
    <source>
        <dbReference type="SAM" id="MobiDB-lite"/>
    </source>
</evidence>
<evidence type="ECO:0000313" key="16">
    <source>
        <dbReference type="EMBL" id="KAK4156538.1"/>
    </source>
</evidence>
<evidence type="ECO:0000256" key="7">
    <source>
        <dbReference type="ARBA" id="ARBA00023140"/>
    </source>
</evidence>
<dbReference type="PROSITE" id="PS51787">
    <property type="entry name" value="LON_N"/>
    <property type="match status" value="1"/>
</dbReference>
<dbReference type="Gene3D" id="1.20.5.5270">
    <property type="match status" value="1"/>
</dbReference>
<dbReference type="GO" id="GO:0005782">
    <property type="term" value="C:peroxisomal matrix"/>
    <property type="evidence" value="ECO:0007669"/>
    <property type="project" value="UniProtKB-SubCell"/>
</dbReference>
<evidence type="ECO:0000256" key="11">
    <source>
        <dbReference type="PIRSR" id="PIRSR001174-2"/>
    </source>
</evidence>
<dbReference type="EC" id="3.4.21.-" evidence="8"/>
<dbReference type="GO" id="GO:0016887">
    <property type="term" value="F:ATP hydrolysis activity"/>
    <property type="evidence" value="ECO:0007669"/>
    <property type="project" value="UniProtKB-UniRule"/>
</dbReference>
<dbReference type="Gene3D" id="3.40.50.300">
    <property type="entry name" value="P-loop containing nucleotide triphosphate hydrolases"/>
    <property type="match status" value="1"/>
</dbReference>
<dbReference type="Gene3D" id="1.10.8.60">
    <property type="match status" value="1"/>
</dbReference>
<dbReference type="SMART" id="SM00464">
    <property type="entry name" value="LON"/>
    <property type="match status" value="1"/>
</dbReference>
<dbReference type="InterPro" id="IPR020568">
    <property type="entry name" value="Ribosomal_Su5_D2-typ_SF"/>
</dbReference>
<dbReference type="SMART" id="SM00382">
    <property type="entry name" value="AAA"/>
    <property type="match status" value="1"/>
</dbReference>
<dbReference type="GO" id="GO:0016558">
    <property type="term" value="P:protein import into peroxisome matrix"/>
    <property type="evidence" value="ECO:0007669"/>
    <property type="project" value="UniProtKB-UniRule"/>
</dbReference>
<evidence type="ECO:0000256" key="8">
    <source>
        <dbReference type="HAMAP-Rule" id="MF_03121"/>
    </source>
</evidence>
<dbReference type="Gene3D" id="2.30.130.40">
    <property type="entry name" value="LON domain-like"/>
    <property type="match status" value="1"/>
</dbReference>
<organism evidence="16 17">
    <name type="scientific">Chaetomidium leptoderma</name>
    <dbReference type="NCBI Taxonomy" id="669021"/>
    <lineage>
        <taxon>Eukaryota</taxon>
        <taxon>Fungi</taxon>
        <taxon>Dikarya</taxon>
        <taxon>Ascomycota</taxon>
        <taxon>Pezizomycotina</taxon>
        <taxon>Sordariomycetes</taxon>
        <taxon>Sordariomycetidae</taxon>
        <taxon>Sordariales</taxon>
        <taxon>Chaetomiaceae</taxon>
        <taxon>Chaetomidium</taxon>
    </lineage>
</organism>
<keyword evidence="17" id="KW-1185">Reference proteome</keyword>
<dbReference type="AlphaFoldDB" id="A0AAN6VRM8"/>
<dbReference type="Pfam" id="PF00004">
    <property type="entry name" value="AAA"/>
    <property type="match status" value="1"/>
</dbReference>